<organism evidence="1 2">
    <name type="scientific">Cryptosporidium andersoni</name>
    <dbReference type="NCBI Taxonomy" id="117008"/>
    <lineage>
        <taxon>Eukaryota</taxon>
        <taxon>Sar</taxon>
        <taxon>Alveolata</taxon>
        <taxon>Apicomplexa</taxon>
        <taxon>Conoidasida</taxon>
        <taxon>Coccidia</taxon>
        <taxon>Eucoccidiorida</taxon>
        <taxon>Eimeriorina</taxon>
        <taxon>Cryptosporidiidae</taxon>
        <taxon>Cryptosporidium</taxon>
    </lineage>
</organism>
<dbReference type="EMBL" id="LRBS01000124">
    <property type="protein sequence ID" value="OII71118.1"/>
    <property type="molecule type" value="Genomic_DNA"/>
</dbReference>
<dbReference type="RefSeq" id="XP_067066486.1">
    <property type="nucleotide sequence ID" value="XM_067212763.1"/>
</dbReference>
<evidence type="ECO:0000313" key="1">
    <source>
        <dbReference type="EMBL" id="OII71118.1"/>
    </source>
</evidence>
<sequence length="165" mass="18864">MVSLIIPSKIVIAEALASQSNKKKLKPYDKLALFLRLPMLHLRYTKNDKEDMAYSLSRDYSQVPKDIPSDILDIVQTRQNGLIRRARTTLGSWCGSIISFSLVSYSIRFYDWKSKLIILPFTTYGGCLLGRFISHGITGRWSESYKDSVMAEFPPKEYVNSISNE</sequence>
<accession>A0A1J4MA71</accession>
<name>A0A1J4MA71_9CRYT</name>
<dbReference type="Proteomes" id="UP000186804">
    <property type="component" value="Unassembled WGS sequence"/>
</dbReference>
<keyword evidence="2" id="KW-1185">Reference proteome</keyword>
<proteinExistence type="predicted"/>
<dbReference type="VEuPathDB" id="CryptoDB:cand_025340"/>
<protein>
    <submittedName>
        <fullName evidence="1">Uncharacterized protein</fullName>
    </submittedName>
</protein>
<comment type="caution">
    <text evidence="1">The sequence shown here is derived from an EMBL/GenBank/DDBJ whole genome shotgun (WGS) entry which is preliminary data.</text>
</comment>
<reference evidence="1 2" key="1">
    <citation type="submission" date="2016-10" db="EMBL/GenBank/DDBJ databases">
        <title>Reductive evolution of mitochondrial metabolism and differential evolution of invasion-related proteins in Cryptosporidium.</title>
        <authorList>
            <person name="Liu S."/>
            <person name="Roellig D.M."/>
            <person name="Guo Y."/>
            <person name="Li N."/>
            <person name="Frace M.A."/>
            <person name="Tang K."/>
            <person name="Zhang L."/>
            <person name="Feng Y."/>
            <person name="Xiao L."/>
        </authorList>
    </citation>
    <scope>NUCLEOTIDE SEQUENCE [LARGE SCALE GENOMIC DNA]</scope>
    <source>
        <strain evidence="1">30847</strain>
    </source>
</reference>
<dbReference type="OrthoDB" id="419606at2759"/>
<dbReference type="GeneID" id="92366718"/>
<evidence type="ECO:0000313" key="2">
    <source>
        <dbReference type="Proteomes" id="UP000186804"/>
    </source>
</evidence>
<gene>
    <name evidence="1" type="ORF">cand_025340</name>
</gene>
<dbReference type="AlphaFoldDB" id="A0A1J4MA71"/>